<evidence type="ECO:0000313" key="3">
    <source>
        <dbReference type="Proteomes" id="UP000233020"/>
    </source>
</evidence>
<organism evidence="2 3">
    <name type="scientific">Aotus nancymaae</name>
    <name type="common">Ma's night monkey</name>
    <dbReference type="NCBI Taxonomy" id="37293"/>
    <lineage>
        <taxon>Eukaryota</taxon>
        <taxon>Metazoa</taxon>
        <taxon>Chordata</taxon>
        <taxon>Craniata</taxon>
        <taxon>Vertebrata</taxon>
        <taxon>Euteleostomi</taxon>
        <taxon>Mammalia</taxon>
        <taxon>Eutheria</taxon>
        <taxon>Euarchontoglires</taxon>
        <taxon>Primates</taxon>
        <taxon>Haplorrhini</taxon>
        <taxon>Platyrrhini</taxon>
        <taxon>Aotidae</taxon>
        <taxon>Aotus</taxon>
    </lineage>
</organism>
<dbReference type="Gene3D" id="3.30.1140.40">
    <property type="entry name" value="Tctex-1"/>
    <property type="match status" value="1"/>
</dbReference>
<keyword evidence="3" id="KW-1185">Reference proteome</keyword>
<dbReference type="Pfam" id="PF03645">
    <property type="entry name" value="Tctex-1"/>
    <property type="match status" value="1"/>
</dbReference>
<evidence type="ECO:0000256" key="1">
    <source>
        <dbReference type="ARBA" id="ARBA00005361"/>
    </source>
</evidence>
<reference evidence="2" key="2">
    <citation type="submission" date="2025-09" db="UniProtKB">
        <authorList>
            <consortium name="Ensembl"/>
        </authorList>
    </citation>
    <scope>IDENTIFICATION</scope>
</reference>
<dbReference type="InterPro" id="IPR005334">
    <property type="entry name" value="Tctex-1-like"/>
</dbReference>
<dbReference type="Proteomes" id="UP000233020">
    <property type="component" value="Unplaced"/>
</dbReference>
<protein>
    <submittedName>
        <fullName evidence="2">Dynein light chain Tctex-type 1</fullName>
    </submittedName>
</protein>
<reference evidence="2" key="1">
    <citation type="submission" date="2025-08" db="UniProtKB">
        <authorList>
            <consortium name="Ensembl"/>
        </authorList>
    </citation>
    <scope>IDENTIFICATION</scope>
</reference>
<dbReference type="GeneTree" id="ENSGT00940000154531"/>
<proteinExistence type="inferred from homology"/>
<gene>
    <name evidence="2" type="primary">DYNLT1</name>
</gene>
<dbReference type="AlphaFoldDB" id="A0A2K5C053"/>
<sequence length="60" mass="6882">MQKNGAGLHTASSCFWDSSTDGMIFIHVREVLCQCFDWMFCIFECNACLAPFKTFHDRLA</sequence>
<name>A0A2K5C053_AOTNA</name>
<evidence type="ECO:0000313" key="2">
    <source>
        <dbReference type="Ensembl" id="ENSANAP00000002072.1"/>
    </source>
</evidence>
<dbReference type="Ensembl" id="ENSANAT00000017749.1">
    <property type="protein sequence ID" value="ENSANAP00000002072.1"/>
    <property type="gene ID" value="ENSANAG00000016873.1"/>
</dbReference>
<dbReference type="InterPro" id="IPR038586">
    <property type="entry name" value="Tctex-1-like_sf"/>
</dbReference>
<accession>A0A2K5C053</accession>
<comment type="similarity">
    <text evidence="1">Belongs to the dynein light chain Tctex-type family.</text>
</comment>